<evidence type="ECO:0000256" key="1">
    <source>
        <dbReference type="SAM" id="Phobius"/>
    </source>
</evidence>
<protein>
    <submittedName>
        <fullName evidence="2">Uncharacterized protein</fullName>
    </submittedName>
</protein>
<dbReference type="EMBL" id="CP117884">
    <property type="protein sequence ID" value="WDF82964.1"/>
    <property type="molecule type" value="Genomic_DNA"/>
</dbReference>
<dbReference type="Proteomes" id="UP001220377">
    <property type="component" value="Chromosome"/>
</dbReference>
<keyword evidence="1" id="KW-1133">Transmembrane helix</keyword>
<feature type="transmembrane region" description="Helical" evidence="1">
    <location>
        <begin position="34"/>
        <end position="52"/>
    </location>
</feature>
<name>A0ABY7WS00_9LACO</name>
<dbReference type="RefSeq" id="WP_274260774.1">
    <property type="nucleotide sequence ID" value="NZ_CP117884.1"/>
</dbReference>
<evidence type="ECO:0000313" key="2">
    <source>
        <dbReference type="EMBL" id="WDF82964.1"/>
    </source>
</evidence>
<organism evidence="2 3">
    <name type="scientific">Lacticaseibacillus pabuli</name>
    <dbReference type="NCBI Taxonomy" id="3025672"/>
    <lineage>
        <taxon>Bacteria</taxon>
        <taxon>Bacillati</taxon>
        <taxon>Bacillota</taxon>
        <taxon>Bacilli</taxon>
        <taxon>Lactobacillales</taxon>
        <taxon>Lactobacillaceae</taxon>
        <taxon>Lacticaseibacillus</taxon>
    </lineage>
</organism>
<accession>A0ABY7WS00</accession>
<keyword evidence="1" id="KW-0812">Transmembrane</keyword>
<keyword evidence="1" id="KW-0472">Membrane</keyword>
<gene>
    <name evidence="2" type="ORF">PQ472_01590</name>
</gene>
<reference evidence="2 3" key="1">
    <citation type="submission" date="2023-02" db="EMBL/GenBank/DDBJ databases">
        <title>Genome sequence of Lacticaseibacillus sp. KACC 23028.</title>
        <authorList>
            <person name="Kim S."/>
            <person name="Heo J."/>
            <person name="Kwon S.-W."/>
        </authorList>
    </citation>
    <scope>NUCLEOTIDE SEQUENCE [LARGE SCALE GENOMIC DNA]</scope>
    <source>
        <strain evidence="2 3">KACC 23028</strain>
    </source>
</reference>
<evidence type="ECO:0000313" key="3">
    <source>
        <dbReference type="Proteomes" id="UP001220377"/>
    </source>
</evidence>
<sequence>MLKVRLVDFALLLMLIFALFFSNNLPGMPQYSPQWWAMTAVFIVVACLLAVLRRQFTRQNKSKS</sequence>
<keyword evidence="3" id="KW-1185">Reference proteome</keyword>
<proteinExistence type="predicted"/>